<dbReference type="InterPro" id="IPR001296">
    <property type="entry name" value="Glyco_trans_1"/>
</dbReference>
<sequence>MITTFYGYDISILPNQNSKWKKRYAKLFRQGNCFLVEGYNMKKSLIKLGCPEEKIIIQHIGVDLEKIKFTPRNVKNNGLVKLLIASSFREKKGIPYAIEAFGRVKESHPELNLELTIIGDSDGGSEGEKEKKKIFNLIKKYNLKDCVKLLGYMPHNIFLEEAKKHHIFISPSITTSYGDNEGGAPVAIIEMSASGMPILSTKHCDIPEVVIDGKSGFLVNERDVNNLAKKLKFLILNPKKWKAMGEYGRSYIMAEYNIKKQ</sequence>
<gene>
    <name evidence="4" type="ORF">S01H4_44787</name>
</gene>
<dbReference type="GO" id="GO:0016757">
    <property type="term" value="F:glycosyltransferase activity"/>
    <property type="evidence" value="ECO:0007669"/>
    <property type="project" value="UniProtKB-KW"/>
</dbReference>
<evidence type="ECO:0000313" key="4">
    <source>
        <dbReference type="EMBL" id="GAG93938.1"/>
    </source>
</evidence>
<feature type="non-terminal residue" evidence="4">
    <location>
        <position position="261"/>
    </location>
</feature>
<evidence type="ECO:0000259" key="3">
    <source>
        <dbReference type="Pfam" id="PF00534"/>
    </source>
</evidence>
<keyword evidence="1" id="KW-0328">Glycosyltransferase</keyword>
<proteinExistence type="predicted"/>
<dbReference type="PANTHER" id="PTHR12526">
    <property type="entry name" value="GLYCOSYLTRANSFERASE"/>
    <property type="match status" value="1"/>
</dbReference>
<evidence type="ECO:0000256" key="2">
    <source>
        <dbReference type="ARBA" id="ARBA00022679"/>
    </source>
</evidence>
<dbReference type="Gene3D" id="3.40.50.2000">
    <property type="entry name" value="Glycogen Phosphorylase B"/>
    <property type="match status" value="2"/>
</dbReference>
<evidence type="ECO:0000256" key="1">
    <source>
        <dbReference type="ARBA" id="ARBA00022676"/>
    </source>
</evidence>
<dbReference type="PANTHER" id="PTHR12526:SF640">
    <property type="entry name" value="COLANIC ACID BIOSYNTHESIS GLYCOSYLTRANSFERASE WCAL-RELATED"/>
    <property type="match status" value="1"/>
</dbReference>
<accession>X1CCE9</accession>
<dbReference type="Pfam" id="PF00534">
    <property type="entry name" value="Glycos_transf_1"/>
    <property type="match status" value="1"/>
</dbReference>
<dbReference type="SUPFAM" id="SSF53756">
    <property type="entry name" value="UDP-Glycosyltransferase/glycogen phosphorylase"/>
    <property type="match status" value="1"/>
</dbReference>
<dbReference type="AlphaFoldDB" id="X1CCE9"/>
<reference evidence="4" key="1">
    <citation type="journal article" date="2014" name="Front. Microbiol.">
        <title>High frequency of phylogenetically diverse reductive dehalogenase-homologous genes in deep subseafloor sedimentary metagenomes.</title>
        <authorList>
            <person name="Kawai M."/>
            <person name="Futagami T."/>
            <person name="Toyoda A."/>
            <person name="Takaki Y."/>
            <person name="Nishi S."/>
            <person name="Hori S."/>
            <person name="Arai W."/>
            <person name="Tsubouchi T."/>
            <person name="Morono Y."/>
            <person name="Uchiyama I."/>
            <person name="Ito T."/>
            <person name="Fujiyama A."/>
            <person name="Inagaki F."/>
            <person name="Takami H."/>
        </authorList>
    </citation>
    <scope>NUCLEOTIDE SEQUENCE</scope>
    <source>
        <strain evidence="4">Expedition CK06-06</strain>
    </source>
</reference>
<protein>
    <recommendedName>
        <fullName evidence="3">Glycosyl transferase family 1 domain-containing protein</fullName>
    </recommendedName>
</protein>
<feature type="domain" description="Glycosyl transferase family 1" evidence="3">
    <location>
        <begin position="71"/>
        <end position="250"/>
    </location>
</feature>
<organism evidence="4">
    <name type="scientific">marine sediment metagenome</name>
    <dbReference type="NCBI Taxonomy" id="412755"/>
    <lineage>
        <taxon>unclassified sequences</taxon>
        <taxon>metagenomes</taxon>
        <taxon>ecological metagenomes</taxon>
    </lineage>
</organism>
<name>X1CCE9_9ZZZZ</name>
<keyword evidence="2" id="KW-0808">Transferase</keyword>
<comment type="caution">
    <text evidence="4">The sequence shown here is derived from an EMBL/GenBank/DDBJ whole genome shotgun (WGS) entry which is preliminary data.</text>
</comment>
<dbReference type="EMBL" id="BART01024871">
    <property type="protein sequence ID" value="GAG93938.1"/>
    <property type="molecule type" value="Genomic_DNA"/>
</dbReference>